<dbReference type="GO" id="GO:0006096">
    <property type="term" value="P:glycolytic process"/>
    <property type="evidence" value="ECO:0007669"/>
    <property type="project" value="UniProtKB-UniRule"/>
</dbReference>
<dbReference type="EMBL" id="CP003098">
    <property type="protein sequence ID" value="AET31540.1"/>
    <property type="molecule type" value="Genomic_DNA"/>
</dbReference>
<dbReference type="EC" id="2.7.2.3" evidence="3 9"/>
<feature type="binding site" evidence="10">
    <location>
        <position position="123"/>
    </location>
    <ligand>
        <name>(2R)-3-phosphoglycerate</name>
        <dbReference type="ChEBI" id="CHEBI:58272"/>
    </ligand>
</feature>
<accession>G7VDV8</accession>
<dbReference type="HOGENOM" id="CLU_025427_0_2_2"/>
<comment type="subunit">
    <text evidence="9">Monomer.</text>
</comment>
<feature type="binding site" evidence="9">
    <location>
        <position position="123"/>
    </location>
    <ligand>
        <name>substrate</name>
    </ligand>
</feature>
<feature type="binding site" evidence="9">
    <location>
        <position position="163"/>
    </location>
    <ligand>
        <name>substrate</name>
    </ligand>
</feature>
<evidence type="ECO:0000313" key="14">
    <source>
        <dbReference type="Proteomes" id="UP000005867"/>
    </source>
</evidence>
<keyword evidence="5 9" id="KW-0808">Transferase</keyword>
<feature type="binding site" evidence="9">
    <location>
        <position position="43"/>
    </location>
    <ligand>
        <name>substrate</name>
    </ligand>
</feature>
<evidence type="ECO:0000313" key="13">
    <source>
        <dbReference type="EMBL" id="AET31540.1"/>
    </source>
</evidence>
<dbReference type="InterPro" id="IPR001576">
    <property type="entry name" value="Phosphoglycerate_kinase"/>
</dbReference>
<gene>
    <name evidence="9" type="primary">pgk</name>
    <name evidence="13" type="ORF">P186_0071</name>
</gene>
<dbReference type="RefSeq" id="WP_014287371.1">
    <property type="nucleotide sequence ID" value="NC_016645.1"/>
</dbReference>
<sequence>MLLNEIVDQIPNINKCLHRGKTLIIRIDINSPIVNGKIVDDFRIRMHAYTLRVASEAGTKVVVLAHQGRPGQDDFTSLDLHKPYIEKYLEKPIKFVDDVIGPEARRQIRELREGEILLLENVRVLAEEVIEKVPEAQADTFLVRKLAPLADYFVFDGFAVAHRSQPSVVGFPMVLPSCAGPVFERELRALGAVFEKKGRGVVLMAGGAKIPDTLKAVEQLLKNGFVEKVAVGGLVGFVFAVAKHGVLNTALKQVVEQGGYLPYIDKAKQLLAKYGGQIHTPVDFAVNQNGRMDMDVYSLAQSPLDIGRLTILAFKELVDQSELVIFSGPMGYIEDERFAAGTMELLKAAARRKLILGGGHTIMAAEKAGVLDKAFHVSTGGRAFIQTIGGEEMPAVKALLTSARKFKL</sequence>
<evidence type="ECO:0000256" key="3">
    <source>
        <dbReference type="ARBA" id="ARBA00013061"/>
    </source>
</evidence>
<evidence type="ECO:0000256" key="2">
    <source>
        <dbReference type="ARBA" id="ARBA00008982"/>
    </source>
</evidence>
<dbReference type="InterPro" id="IPR015824">
    <property type="entry name" value="Phosphoglycerate_kinase_N"/>
</dbReference>
<feature type="binding site" evidence="10">
    <location>
        <position position="163"/>
    </location>
    <ligand>
        <name>(2R)-3-phosphoglycerate</name>
        <dbReference type="ChEBI" id="CHEBI:58272"/>
    </ligand>
</feature>
<feature type="binding site" evidence="9 10">
    <location>
        <begin position="66"/>
        <end position="69"/>
    </location>
    <ligand>
        <name>substrate</name>
    </ligand>
</feature>
<dbReference type="PANTHER" id="PTHR11406">
    <property type="entry name" value="PHOSPHOGLYCERATE KINASE"/>
    <property type="match status" value="1"/>
</dbReference>
<feature type="binding site" evidence="9 10">
    <location>
        <begin position="28"/>
        <end position="30"/>
    </location>
    <ligand>
        <name>substrate</name>
    </ligand>
</feature>
<evidence type="ECO:0000256" key="1">
    <source>
        <dbReference type="ARBA" id="ARBA00000642"/>
    </source>
</evidence>
<feature type="binding site" evidence="10">
    <location>
        <position position="43"/>
    </location>
    <ligand>
        <name>(2R)-3-phosphoglycerate</name>
        <dbReference type="ChEBI" id="CHEBI:58272"/>
    </ligand>
</feature>
<keyword evidence="8 9" id="KW-0067">ATP-binding</keyword>
<dbReference type="Pfam" id="PF00162">
    <property type="entry name" value="PGK"/>
    <property type="match status" value="1"/>
</dbReference>
<name>G7VDV8_9CREN</name>
<evidence type="ECO:0000256" key="9">
    <source>
        <dbReference type="HAMAP-Rule" id="MF_00145"/>
    </source>
</evidence>
<dbReference type="PANTHER" id="PTHR11406:SF23">
    <property type="entry name" value="PHOSPHOGLYCERATE KINASE 1, CHLOROPLASTIC-RELATED"/>
    <property type="match status" value="1"/>
</dbReference>
<dbReference type="UniPathway" id="UPA00109">
    <property type="reaction ID" value="UER00185"/>
</dbReference>
<dbReference type="eggNOG" id="arCOG00496">
    <property type="taxonomic scope" value="Archaea"/>
</dbReference>
<keyword evidence="9" id="KW-0324">Glycolysis</keyword>
<evidence type="ECO:0000256" key="5">
    <source>
        <dbReference type="ARBA" id="ARBA00022679"/>
    </source>
</evidence>
<comment type="catalytic activity">
    <reaction evidence="1 9 12">
        <text>(2R)-3-phosphoglycerate + ATP = (2R)-3-phospho-glyceroyl phosphate + ADP</text>
        <dbReference type="Rhea" id="RHEA:14801"/>
        <dbReference type="ChEBI" id="CHEBI:30616"/>
        <dbReference type="ChEBI" id="CHEBI:57604"/>
        <dbReference type="ChEBI" id="CHEBI:58272"/>
        <dbReference type="ChEBI" id="CHEBI:456216"/>
        <dbReference type="EC" id="2.7.2.3"/>
    </reaction>
</comment>
<dbReference type="InterPro" id="IPR036043">
    <property type="entry name" value="Phosphoglycerate_kinase_sf"/>
</dbReference>
<dbReference type="PRINTS" id="PR00477">
    <property type="entry name" value="PHGLYCKINASE"/>
</dbReference>
<protein>
    <recommendedName>
        <fullName evidence="4 9">Phosphoglycerate kinase</fullName>
        <ecNumber evidence="3 9">2.7.2.3</ecNumber>
    </recommendedName>
</protein>
<dbReference type="Gene3D" id="3.40.50.1260">
    <property type="entry name" value="Phosphoglycerate kinase, N-terminal domain"/>
    <property type="match status" value="2"/>
</dbReference>
<dbReference type="OrthoDB" id="6575at2157"/>
<dbReference type="GO" id="GO:0005829">
    <property type="term" value="C:cytosol"/>
    <property type="evidence" value="ECO:0007669"/>
    <property type="project" value="TreeGrafter"/>
</dbReference>
<dbReference type="AlphaFoldDB" id="G7VDV8"/>
<dbReference type="HAMAP" id="MF_00145">
    <property type="entry name" value="Phosphoglyc_kinase"/>
    <property type="match status" value="1"/>
</dbReference>
<dbReference type="Proteomes" id="UP000005867">
    <property type="component" value="Chromosome"/>
</dbReference>
<dbReference type="STRING" id="1104324.P186_0071"/>
<comment type="subcellular location">
    <subcellularLocation>
        <location evidence="9">Cytoplasm</location>
    </subcellularLocation>
</comment>
<dbReference type="GO" id="GO:0043531">
    <property type="term" value="F:ADP binding"/>
    <property type="evidence" value="ECO:0007669"/>
    <property type="project" value="TreeGrafter"/>
</dbReference>
<evidence type="ECO:0000256" key="7">
    <source>
        <dbReference type="ARBA" id="ARBA00022777"/>
    </source>
</evidence>
<proteinExistence type="inferred from homology"/>
<dbReference type="GO" id="GO:0006094">
    <property type="term" value="P:gluconeogenesis"/>
    <property type="evidence" value="ECO:0007669"/>
    <property type="project" value="TreeGrafter"/>
</dbReference>
<dbReference type="PIRSF" id="PIRSF000724">
    <property type="entry name" value="Pgk"/>
    <property type="match status" value="1"/>
</dbReference>
<feature type="binding site" evidence="9 11">
    <location>
        <position position="334"/>
    </location>
    <ligand>
        <name>ATP</name>
        <dbReference type="ChEBI" id="CHEBI:30616"/>
    </ligand>
</feature>
<keyword evidence="14" id="KW-1185">Reference proteome</keyword>
<comment type="caution">
    <text evidence="9">Lacks conserved residue(s) required for the propagation of feature annotation.</text>
</comment>
<dbReference type="GO" id="GO:0004618">
    <property type="term" value="F:phosphoglycerate kinase activity"/>
    <property type="evidence" value="ECO:0007669"/>
    <property type="project" value="UniProtKB-UniRule"/>
</dbReference>
<reference evidence="13 14" key="1">
    <citation type="journal article" date="2012" name="J. Bacteriol.">
        <title>Complete genome sequence of strain 1860, a crenarchaeon of the genus pyrobaculum able to grow with various electron acceptors.</title>
        <authorList>
            <person name="Mardanov A.V."/>
            <person name="Gumerov V.M."/>
            <person name="Slobodkina G.B."/>
            <person name="Beletsky A.V."/>
            <person name="Bonch-Osmolovskaya E.A."/>
            <person name="Ravin N.V."/>
            <person name="Skryabin K.G."/>
        </authorList>
    </citation>
    <scope>NUCLEOTIDE SEQUENCE [LARGE SCALE GENOMIC DNA]</scope>
    <source>
        <strain evidence="13 14">1860</strain>
    </source>
</reference>
<evidence type="ECO:0000256" key="8">
    <source>
        <dbReference type="ARBA" id="ARBA00022840"/>
    </source>
</evidence>
<dbReference type="FunFam" id="3.40.50.1260:FF:000006">
    <property type="entry name" value="Phosphoglycerate kinase"/>
    <property type="match status" value="1"/>
</dbReference>
<comment type="similarity">
    <text evidence="2 9 12">Belongs to the phosphoglycerate kinase family.</text>
</comment>
<comment type="pathway">
    <text evidence="9">Carbohydrate degradation; glycolysis; pyruvate from D-glyceraldehyde 3-phosphate: step 2/5.</text>
</comment>
<evidence type="ECO:0000256" key="11">
    <source>
        <dbReference type="PIRSR" id="PIRSR000724-2"/>
    </source>
</evidence>
<evidence type="ECO:0000256" key="4">
    <source>
        <dbReference type="ARBA" id="ARBA00016471"/>
    </source>
</evidence>
<feature type="binding site" evidence="9">
    <location>
        <begin position="358"/>
        <end position="361"/>
    </location>
    <ligand>
        <name>ATP</name>
        <dbReference type="ChEBI" id="CHEBI:30616"/>
    </ligand>
</feature>
<keyword evidence="7 9" id="KW-0418">Kinase</keyword>
<keyword evidence="9" id="KW-0963">Cytoplasm</keyword>
<dbReference type="SUPFAM" id="SSF53748">
    <property type="entry name" value="Phosphoglycerate kinase"/>
    <property type="match status" value="1"/>
</dbReference>
<evidence type="ECO:0000256" key="12">
    <source>
        <dbReference type="RuleBase" id="RU000532"/>
    </source>
</evidence>
<dbReference type="GO" id="GO:0005524">
    <property type="term" value="F:ATP binding"/>
    <property type="evidence" value="ECO:0007669"/>
    <property type="project" value="UniProtKB-KW"/>
</dbReference>
<dbReference type="GeneID" id="11595876"/>
<evidence type="ECO:0000256" key="6">
    <source>
        <dbReference type="ARBA" id="ARBA00022741"/>
    </source>
</evidence>
<dbReference type="KEGG" id="pyr:P186_0071"/>
<keyword evidence="6 9" id="KW-0547">Nucleotide-binding</keyword>
<evidence type="ECO:0000256" key="10">
    <source>
        <dbReference type="PIRSR" id="PIRSR000724-1"/>
    </source>
</evidence>
<organism evidence="13 14">
    <name type="scientific">Pyrobaculum ferrireducens</name>
    <dbReference type="NCBI Taxonomy" id="1104324"/>
    <lineage>
        <taxon>Archaea</taxon>
        <taxon>Thermoproteota</taxon>
        <taxon>Thermoprotei</taxon>
        <taxon>Thermoproteales</taxon>
        <taxon>Thermoproteaceae</taxon>
        <taxon>Pyrobaculum</taxon>
    </lineage>
</organism>